<dbReference type="STRING" id="652103.Rpdx1_3347"/>
<proteinExistence type="predicted"/>
<dbReference type="AlphaFoldDB" id="E6VQC8"/>
<dbReference type="Gene3D" id="3.40.630.30">
    <property type="match status" value="1"/>
</dbReference>
<reference evidence="3" key="1">
    <citation type="submission" date="2010-12" db="EMBL/GenBank/DDBJ databases">
        <title>Complete sequence of Rhodopseudomonas palustris DX-1.</title>
        <authorList>
            <consortium name="US DOE Joint Genome Institute"/>
            <person name="Lucas S."/>
            <person name="Copeland A."/>
            <person name="Lapidus A."/>
            <person name="Cheng J.-F."/>
            <person name="Goodwin L."/>
            <person name="Pitluck S."/>
            <person name="Misra M."/>
            <person name="Chertkov O."/>
            <person name="Detter J.C."/>
            <person name="Han C."/>
            <person name="Tapia R."/>
            <person name="Land M."/>
            <person name="Hauser L."/>
            <person name="Kyrpides N."/>
            <person name="Ivanova N."/>
            <person name="Ovchinnikova G."/>
            <person name="Logan B."/>
            <person name="Oda Y."/>
            <person name="Harwood C."/>
            <person name="Woyke T."/>
        </authorList>
    </citation>
    <scope>NUCLEOTIDE SEQUENCE [LARGE SCALE GENOMIC DNA]</scope>
    <source>
        <strain evidence="3">DX-1</strain>
    </source>
</reference>
<dbReference type="PROSITE" id="PS51186">
    <property type="entry name" value="GNAT"/>
    <property type="match status" value="1"/>
</dbReference>
<dbReference type="OrthoDB" id="359414at2"/>
<dbReference type="InterPro" id="IPR000182">
    <property type="entry name" value="GNAT_dom"/>
</dbReference>
<accession>E6VQC8</accession>
<feature type="compositionally biased region" description="Polar residues" evidence="1">
    <location>
        <begin position="172"/>
        <end position="189"/>
    </location>
</feature>
<evidence type="ECO:0000313" key="3">
    <source>
        <dbReference type="EMBL" id="ADU44918.1"/>
    </source>
</evidence>
<dbReference type="Proteomes" id="UP000001402">
    <property type="component" value="Chromosome"/>
</dbReference>
<dbReference type="SUPFAM" id="SSF55729">
    <property type="entry name" value="Acyl-CoA N-acyltransferases (Nat)"/>
    <property type="match status" value="1"/>
</dbReference>
<feature type="region of interest" description="Disordered" evidence="1">
    <location>
        <begin position="170"/>
        <end position="189"/>
    </location>
</feature>
<gene>
    <name evidence="3" type="ordered locus">Rpdx1_3347</name>
</gene>
<dbReference type="Pfam" id="PF00583">
    <property type="entry name" value="Acetyltransf_1"/>
    <property type="match status" value="1"/>
</dbReference>
<sequence>MTATVSNWRSMTVADLPVVNAIAAAVHVDYPEDPAVFAERLRLHPGGCFVLDTPEGVGGYLISHPWHLEQPPALNELLGSVPSPAPTYYLHDIALLPAARGGGATAAILATMAEHAATIADTISLVAVGGTARFWQRFGFEPIKSEALARKLTTYGGEARYMRGPAEAIRTASANHGQQRRSQSVYRRD</sequence>
<dbReference type="eggNOG" id="COG1247">
    <property type="taxonomic scope" value="Bacteria"/>
</dbReference>
<evidence type="ECO:0000313" key="4">
    <source>
        <dbReference type="Proteomes" id="UP000001402"/>
    </source>
</evidence>
<evidence type="ECO:0000259" key="2">
    <source>
        <dbReference type="PROSITE" id="PS51186"/>
    </source>
</evidence>
<dbReference type="BioCyc" id="RPAL652103:RPDX1_RS16510-MONOMER"/>
<evidence type="ECO:0000256" key="1">
    <source>
        <dbReference type="SAM" id="MobiDB-lite"/>
    </source>
</evidence>
<keyword evidence="3" id="KW-0808">Transferase</keyword>
<dbReference type="InterPro" id="IPR016181">
    <property type="entry name" value="Acyl_CoA_acyltransferase"/>
</dbReference>
<name>E6VQC8_RHOPX</name>
<protein>
    <submittedName>
        <fullName evidence="3">GCN5-related N-acetyltransferase</fullName>
    </submittedName>
</protein>
<dbReference type="EMBL" id="CP002418">
    <property type="protein sequence ID" value="ADU44918.1"/>
    <property type="molecule type" value="Genomic_DNA"/>
</dbReference>
<dbReference type="HOGENOM" id="CLU_099842_0_0_5"/>
<dbReference type="KEGG" id="rpx:Rpdx1_3347"/>
<dbReference type="GO" id="GO:0016747">
    <property type="term" value="F:acyltransferase activity, transferring groups other than amino-acyl groups"/>
    <property type="evidence" value="ECO:0007669"/>
    <property type="project" value="InterPro"/>
</dbReference>
<organism evidence="3 4">
    <name type="scientific">Rhodopseudomonas palustris (strain DX-1)</name>
    <dbReference type="NCBI Taxonomy" id="652103"/>
    <lineage>
        <taxon>Bacteria</taxon>
        <taxon>Pseudomonadati</taxon>
        <taxon>Pseudomonadota</taxon>
        <taxon>Alphaproteobacteria</taxon>
        <taxon>Hyphomicrobiales</taxon>
        <taxon>Nitrobacteraceae</taxon>
        <taxon>Rhodopseudomonas</taxon>
    </lineage>
</organism>
<feature type="domain" description="N-acetyltransferase" evidence="2">
    <location>
        <begin position="6"/>
        <end position="167"/>
    </location>
</feature>